<name>A0A5B6UU69_9ROSI</name>
<evidence type="ECO:0000313" key="2">
    <source>
        <dbReference type="Proteomes" id="UP000325315"/>
    </source>
</evidence>
<dbReference type="Proteomes" id="UP000325315">
    <property type="component" value="Unassembled WGS sequence"/>
</dbReference>
<protein>
    <submittedName>
        <fullName evidence="1">Uncharacterized protein</fullName>
    </submittedName>
</protein>
<gene>
    <name evidence="1" type="ORF">EPI10_028185</name>
</gene>
<keyword evidence="2" id="KW-1185">Reference proteome</keyword>
<reference evidence="2" key="1">
    <citation type="journal article" date="2019" name="Plant Biotechnol. J.">
        <title>Genome sequencing of the Australian wild diploid species Gossypium australe highlights disease resistance and delayed gland morphogenesis.</title>
        <authorList>
            <person name="Cai Y."/>
            <person name="Cai X."/>
            <person name="Wang Q."/>
            <person name="Wang P."/>
            <person name="Zhang Y."/>
            <person name="Cai C."/>
            <person name="Xu Y."/>
            <person name="Wang K."/>
            <person name="Zhou Z."/>
            <person name="Wang C."/>
            <person name="Geng S."/>
            <person name="Li B."/>
            <person name="Dong Q."/>
            <person name="Hou Y."/>
            <person name="Wang H."/>
            <person name="Ai P."/>
            <person name="Liu Z."/>
            <person name="Yi F."/>
            <person name="Sun M."/>
            <person name="An G."/>
            <person name="Cheng J."/>
            <person name="Zhang Y."/>
            <person name="Shi Q."/>
            <person name="Xie Y."/>
            <person name="Shi X."/>
            <person name="Chang Y."/>
            <person name="Huang F."/>
            <person name="Chen Y."/>
            <person name="Hong S."/>
            <person name="Mi L."/>
            <person name="Sun Q."/>
            <person name="Zhang L."/>
            <person name="Zhou B."/>
            <person name="Peng R."/>
            <person name="Zhang X."/>
            <person name="Liu F."/>
        </authorList>
    </citation>
    <scope>NUCLEOTIDE SEQUENCE [LARGE SCALE GENOMIC DNA]</scope>
    <source>
        <strain evidence="2">cv. PA1801</strain>
    </source>
</reference>
<dbReference type="AlphaFoldDB" id="A0A5B6UU69"/>
<organism evidence="1 2">
    <name type="scientific">Gossypium australe</name>
    <dbReference type="NCBI Taxonomy" id="47621"/>
    <lineage>
        <taxon>Eukaryota</taxon>
        <taxon>Viridiplantae</taxon>
        <taxon>Streptophyta</taxon>
        <taxon>Embryophyta</taxon>
        <taxon>Tracheophyta</taxon>
        <taxon>Spermatophyta</taxon>
        <taxon>Magnoliopsida</taxon>
        <taxon>eudicotyledons</taxon>
        <taxon>Gunneridae</taxon>
        <taxon>Pentapetalae</taxon>
        <taxon>rosids</taxon>
        <taxon>malvids</taxon>
        <taxon>Malvales</taxon>
        <taxon>Malvaceae</taxon>
        <taxon>Malvoideae</taxon>
        <taxon>Gossypium</taxon>
    </lineage>
</organism>
<sequence length="86" mass="10116">METRAHNDGFCDRDTVIFDQIASCTYVNYFQSGSPIHLKILEIVTRIFRYEMKFQHCFSPVNRQTIRTSHSCNTSNLYQSPEQGYE</sequence>
<dbReference type="EMBL" id="SMMG02000009">
    <property type="protein sequence ID" value="KAA3461630.1"/>
    <property type="molecule type" value="Genomic_DNA"/>
</dbReference>
<evidence type="ECO:0000313" key="1">
    <source>
        <dbReference type="EMBL" id="KAA3461630.1"/>
    </source>
</evidence>
<accession>A0A5B6UU69</accession>
<comment type="caution">
    <text evidence="1">The sequence shown here is derived from an EMBL/GenBank/DDBJ whole genome shotgun (WGS) entry which is preliminary data.</text>
</comment>
<proteinExistence type="predicted"/>